<feature type="compositionally biased region" description="Basic and acidic residues" evidence="2">
    <location>
        <begin position="636"/>
        <end position="646"/>
    </location>
</feature>
<dbReference type="PANTHER" id="PTHR31315:SF1">
    <property type="entry name" value="PROTEIN SIP5"/>
    <property type="match status" value="1"/>
</dbReference>
<comment type="caution">
    <text evidence="3">The sequence shown here is derived from an EMBL/GenBank/DDBJ whole genome shotgun (WGS) entry which is preliminary data.</text>
</comment>
<dbReference type="AlphaFoldDB" id="A0A8H5ZGK8"/>
<dbReference type="GO" id="GO:0005737">
    <property type="term" value="C:cytoplasm"/>
    <property type="evidence" value="ECO:0007669"/>
    <property type="project" value="TreeGrafter"/>
</dbReference>
<protein>
    <recommendedName>
        <fullName evidence="5">Protein sip5</fullName>
    </recommendedName>
</protein>
<dbReference type="InterPro" id="IPR039301">
    <property type="entry name" value="Sip5/DA2"/>
</dbReference>
<organism evidence="3 4">
    <name type="scientific">Cochliobolus sativus</name>
    <name type="common">Common root rot and spot blotch fungus</name>
    <name type="synonym">Bipolaris sorokiniana</name>
    <dbReference type="NCBI Taxonomy" id="45130"/>
    <lineage>
        <taxon>Eukaryota</taxon>
        <taxon>Fungi</taxon>
        <taxon>Dikarya</taxon>
        <taxon>Ascomycota</taxon>
        <taxon>Pezizomycotina</taxon>
        <taxon>Dothideomycetes</taxon>
        <taxon>Pleosporomycetidae</taxon>
        <taxon>Pleosporales</taxon>
        <taxon>Pleosporineae</taxon>
        <taxon>Pleosporaceae</taxon>
        <taxon>Bipolaris</taxon>
    </lineage>
</organism>
<feature type="compositionally biased region" description="Polar residues" evidence="2">
    <location>
        <begin position="649"/>
        <end position="663"/>
    </location>
</feature>
<dbReference type="CDD" id="cd24139">
    <property type="entry name" value="SIP5-like"/>
    <property type="match status" value="1"/>
</dbReference>
<sequence>MGNSQGKESLPERRSHGRRPSAHNIPSPTTAGPGHDRSGNNPYGNSRRDRGSRPDLSILGFRSTDHAERDPALEPRRETKAEREARKLERERILRAQERERSLREEGVDGGYLVTLGVYTGPEDFSKAAVRQLQIERRLAPFWRGLDDHQDTWTEHQLAEVVNGRPLPAADAIPPQEPPRPNNNLSPVWNPRSSEPNLNQLTVPMGSRSMSQEPERGGGLSPSHPGSSLPSPTSPMSNQSSSSPFFRSRAKTLASLATGSRNASQADMAPQEVQLPKDPYVNGQRVEAFLYKNASECPICFMYYPPYLNRTRCCDQPICSECFVQIKRPDPHPPEHHGEPGAEGSPPAEPEEEIQLVSEPAACPYCTQTEFGVTYEPPPFRRGLVYSGQGSTHLGSATSAMSSTTSLHSPTSGGSGRRRATSLAVNDKTVITTDMVRPDWAKKLADAKSHALRRAAAATALHNAAYMMGNLQQGESRFGIGRRRRLFTTDSGGSSGNGTPRREGESSSGQQGSSSDLFPNRLSSRRGNRLEDLEDLMMMEAIRLSLAAEEERKKKDEKEAAKEARKEEKKKTKELKKVVKAQRNIGSGFHPISIDDTDGAEASSSGAVGKGKGIDRSGSAGGSNSELGSTSNIASTKDDPQGHLEASRAQIQRETSDSANSATLDPHSNEQQSHRALMRNLSNASSSTSSYSESYQNSLRQESQNNLAAGSSYSPSLNASGDSPPQIPNIPTGTEPMFNFQSLQEAISPEEENKNENKPQFIEDVGETKTRLQLDGANNKAAEDSTSSTADVPEQLAESTTTLRPNDDASKTAGAHNAGSDEISPAPPVEFVSDERSHMDQKHIGEISMAHEVSHHATQ</sequence>
<feature type="compositionally biased region" description="Basic and acidic residues" evidence="2">
    <location>
        <begin position="330"/>
        <end position="340"/>
    </location>
</feature>
<feature type="region of interest" description="Disordered" evidence="2">
    <location>
        <begin position="167"/>
        <end position="246"/>
    </location>
</feature>
<feature type="compositionally biased region" description="Low complexity" evidence="2">
    <location>
        <begin position="396"/>
        <end position="406"/>
    </location>
</feature>
<gene>
    <name evidence="3" type="ORF">GGP41_009995</name>
</gene>
<evidence type="ECO:0000313" key="3">
    <source>
        <dbReference type="EMBL" id="KAF5848871.1"/>
    </source>
</evidence>
<evidence type="ECO:0000256" key="2">
    <source>
        <dbReference type="SAM" id="MobiDB-lite"/>
    </source>
</evidence>
<dbReference type="PANTHER" id="PTHR31315">
    <property type="entry name" value="PROTEIN SIP5"/>
    <property type="match status" value="1"/>
</dbReference>
<feature type="compositionally biased region" description="Low complexity" evidence="2">
    <location>
        <begin position="221"/>
        <end position="244"/>
    </location>
</feature>
<feature type="compositionally biased region" description="Basic and acidic residues" evidence="2">
    <location>
        <begin position="63"/>
        <end position="86"/>
    </location>
</feature>
<feature type="compositionally biased region" description="Polar residues" evidence="2">
    <location>
        <begin position="699"/>
        <end position="723"/>
    </location>
</feature>
<feature type="region of interest" description="Disordered" evidence="2">
    <location>
        <begin position="486"/>
        <end position="526"/>
    </location>
</feature>
<feature type="region of interest" description="Disordered" evidence="2">
    <location>
        <begin position="587"/>
        <end position="859"/>
    </location>
</feature>
<feature type="compositionally biased region" description="Low complexity" evidence="2">
    <location>
        <begin position="682"/>
        <end position="698"/>
    </location>
</feature>
<feature type="compositionally biased region" description="Polar residues" evidence="2">
    <location>
        <begin position="182"/>
        <end position="212"/>
    </location>
</feature>
<comment type="similarity">
    <text evidence="1">Belongs to the SIP5 family.</text>
</comment>
<feature type="region of interest" description="Disordered" evidence="2">
    <location>
        <begin position="395"/>
        <end position="422"/>
    </location>
</feature>
<accession>A0A8H5ZGK8</accession>
<feature type="region of interest" description="Disordered" evidence="2">
    <location>
        <begin position="1"/>
        <end position="86"/>
    </location>
</feature>
<feature type="compositionally biased region" description="Low complexity" evidence="2">
    <location>
        <begin position="506"/>
        <end position="515"/>
    </location>
</feature>
<feature type="compositionally biased region" description="Polar residues" evidence="2">
    <location>
        <begin position="622"/>
        <end position="635"/>
    </location>
</feature>
<evidence type="ECO:0000256" key="1">
    <source>
        <dbReference type="ARBA" id="ARBA00010402"/>
    </source>
</evidence>
<feature type="region of interest" description="Disordered" evidence="2">
    <location>
        <begin position="549"/>
        <end position="575"/>
    </location>
</feature>
<dbReference type="EMBL" id="WNKQ01000010">
    <property type="protein sequence ID" value="KAF5848871.1"/>
    <property type="molecule type" value="Genomic_DNA"/>
</dbReference>
<proteinExistence type="inferred from homology"/>
<evidence type="ECO:0008006" key="5">
    <source>
        <dbReference type="Google" id="ProtNLM"/>
    </source>
</evidence>
<reference evidence="3" key="1">
    <citation type="submission" date="2019-11" db="EMBL/GenBank/DDBJ databases">
        <title>Bipolaris sorokiniana Genome sequencing.</title>
        <authorList>
            <person name="Wang H."/>
        </authorList>
    </citation>
    <scope>NUCLEOTIDE SEQUENCE</scope>
</reference>
<name>A0A8H5ZGK8_COCSA</name>
<feature type="compositionally biased region" description="Basic and acidic residues" evidence="2">
    <location>
        <begin position="833"/>
        <end position="845"/>
    </location>
</feature>
<feature type="region of interest" description="Disordered" evidence="2">
    <location>
        <begin position="330"/>
        <end position="354"/>
    </location>
</feature>
<dbReference type="Proteomes" id="UP000624244">
    <property type="component" value="Unassembled WGS sequence"/>
</dbReference>
<evidence type="ECO:0000313" key="4">
    <source>
        <dbReference type="Proteomes" id="UP000624244"/>
    </source>
</evidence>